<dbReference type="PANTHER" id="PTHR11959:SF1">
    <property type="entry name" value="4-HYDROXYPHENYLPYRUVATE DIOXYGENASE"/>
    <property type="match status" value="1"/>
</dbReference>
<feature type="binding site" evidence="5">
    <location>
        <position position="146"/>
    </location>
    <ligand>
        <name>Fe cation</name>
        <dbReference type="ChEBI" id="CHEBI:24875"/>
    </ligand>
</feature>
<dbReference type="Pfam" id="PF00903">
    <property type="entry name" value="Glyoxalase"/>
    <property type="match status" value="2"/>
</dbReference>
<feature type="domain" description="VOC" evidence="6">
    <location>
        <begin position="143"/>
        <end position="295"/>
    </location>
</feature>
<comment type="cofactor">
    <cofactor evidence="5">
        <name>Fe cation</name>
        <dbReference type="ChEBI" id="CHEBI:24875"/>
    </cofactor>
    <text evidence="5">Binds 1 Fe cation per subunit.</text>
</comment>
<dbReference type="NCBIfam" id="TIGR01263">
    <property type="entry name" value="4HPPD"/>
    <property type="match status" value="1"/>
</dbReference>
<comment type="caution">
    <text evidence="7">The sequence shown here is derived from an EMBL/GenBank/DDBJ whole genome shotgun (WGS) entry which is preliminary data.</text>
</comment>
<keyword evidence="7" id="KW-0223">Dioxygenase</keyword>
<dbReference type="PIRSF" id="PIRSF009283">
    <property type="entry name" value="HPP_dOase"/>
    <property type="match status" value="1"/>
</dbReference>
<dbReference type="GO" id="GO:0006572">
    <property type="term" value="P:L-tyrosine catabolic process"/>
    <property type="evidence" value="ECO:0007669"/>
    <property type="project" value="TreeGrafter"/>
</dbReference>
<evidence type="ECO:0000256" key="1">
    <source>
        <dbReference type="ARBA" id="ARBA00005877"/>
    </source>
</evidence>
<dbReference type="SUPFAM" id="SSF54593">
    <property type="entry name" value="Glyoxalase/Bleomycin resistance protein/Dihydroxybiphenyl dioxygenase"/>
    <property type="match status" value="1"/>
</dbReference>
<dbReference type="InterPro" id="IPR029068">
    <property type="entry name" value="Glyas_Bleomycin-R_OHBP_Dase"/>
</dbReference>
<sequence>MSVQRIDHVEFYVGDAERAAADLADGFGFTAGPVEDTDGTAGTRSVPAVQGGIRLRLTSSTDPAHRAADYVARHGDGVAVVALACPDAAATLDRALAHGARLLDAGTRTVAGFDDVALRFVQDGDPAAEAAFPAPAGAGLLDAIDHLAICVPSGTMADAVRFCEDGLGFRPIFSEYIEVGAQGMDSVVVQNPSGTVTFTLLEPDPRRPPGQIDDFLKAHQGVGVQHVAFRTDDIARTVRTCSERGVGFLTTPGTYYDALAERLAANSGIPVAALRELHVLVDQDHGGHLLQIFTRSVHSRHTFFFELIERRGAATFGTANIKALYEAVERQQAVATT</sequence>
<feature type="domain" description="VOC" evidence="6">
    <location>
        <begin position="5"/>
        <end position="134"/>
    </location>
</feature>
<gene>
    <name evidence="7" type="primary">hppD</name>
    <name evidence="7" type="ORF">POF50_017105</name>
</gene>
<feature type="binding site" evidence="5">
    <location>
        <position position="306"/>
    </location>
    <ligand>
        <name>Fe cation</name>
        <dbReference type="ChEBI" id="CHEBI:24875"/>
    </ligand>
</feature>
<name>A0AA90H4D0_9ACTN</name>
<evidence type="ECO:0000313" key="7">
    <source>
        <dbReference type="EMBL" id="MDI5971041.1"/>
    </source>
</evidence>
<evidence type="ECO:0000256" key="5">
    <source>
        <dbReference type="PIRSR" id="PIRSR009283-1"/>
    </source>
</evidence>
<evidence type="ECO:0000259" key="6">
    <source>
        <dbReference type="PROSITE" id="PS51819"/>
    </source>
</evidence>
<dbReference type="GO" id="GO:0046872">
    <property type="term" value="F:metal ion binding"/>
    <property type="evidence" value="ECO:0007669"/>
    <property type="project" value="UniProtKB-KW"/>
</dbReference>
<organism evidence="7">
    <name type="scientific">Streptantibioticus silvisoli</name>
    <dbReference type="NCBI Taxonomy" id="2705255"/>
    <lineage>
        <taxon>Bacteria</taxon>
        <taxon>Bacillati</taxon>
        <taxon>Actinomycetota</taxon>
        <taxon>Actinomycetes</taxon>
        <taxon>Kitasatosporales</taxon>
        <taxon>Streptomycetaceae</taxon>
        <taxon>Streptantibioticus</taxon>
    </lineage>
</organism>
<dbReference type="InterPro" id="IPR037523">
    <property type="entry name" value="VOC_core"/>
</dbReference>
<dbReference type="CDD" id="cd08342">
    <property type="entry name" value="HPPD_N_like"/>
    <property type="match status" value="1"/>
</dbReference>
<dbReference type="Gene3D" id="3.10.180.10">
    <property type="entry name" value="2,3-Dihydroxybiphenyl 1,2-Dioxygenase, domain 1"/>
    <property type="match status" value="2"/>
</dbReference>
<dbReference type="EMBL" id="JABXJJ020000019">
    <property type="protein sequence ID" value="MDI5971041.1"/>
    <property type="molecule type" value="Genomic_DNA"/>
</dbReference>
<dbReference type="GO" id="GO:0003868">
    <property type="term" value="F:4-hydroxyphenylpyruvate dioxygenase activity"/>
    <property type="evidence" value="ECO:0007669"/>
    <property type="project" value="UniProtKB-EC"/>
</dbReference>
<dbReference type="InterPro" id="IPR041735">
    <property type="entry name" value="4OHPhenylPyrv_dOase_C"/>
</dbReference>
<evidence type="ECO:0000256" key="2">
    <source>
        <dbReference type="ARBA" id="ARBA00022723"/>
    </source>
</evidence>
<dbReference type="InterPro" id="IPR041736">
    <property type="entry name" value="4OHPhenylPyrv_dOase_N"/>
</dbReference>
<dbReference type="InterPro" id="IPR004360">
    <property type="entry name" value="Glyas_Fos-R_dOase_dom"/>
</dbReference>
<keyword evidence="3" id="KW-0677">Repeat</keyword>
<keyword evidence="7" id="KW-0560">Oxidoreductase</keyword>
<dbReference type="RefSeq" id="WP_271312470.1">
    <property type="nucleotide sequence ID" value="NZ_JABXJJ020000019.1"/>
</dbReference>
<dbReference type="PROSITE" id="PS51819">
    <property type="entry name" value="VOC"/>
    <property type="match status" value="2"/>
</dbReference>
<dbReference type="CDD" id="cd07250">
    <property type="entry name" value="HPPD_C_like"/>
    <property type="match status" value="1"/>
</dbReference>
<keyword evidence="2 5" id="KW-0479">Metal-binding</keyword>
<comment type="similarity">
    <text evidence="1">Belongs to the 4HPPD family.</text>
</comment>
<evidence type="ECO:0000256" key="4">
    <source>
        <dbReference type="ARBA" id="ARBA00023004"/>
    </source>
</evidence>
<feature type="binding site" evidence="5">
    <location>
        <position position="226"/>
    </location>
    <ligand>
        <name>Fe cation</name>
        <dbReference type="ChEBI" id="CHEBI:24875"/>
    </ligand>
</feature>
<dbReference type="EC" id="1.13.11.27" evidence="7"/>
<dbReference type="AlphaFoldDB" id="A0AA90H4D0"/>
<dbReference type="InterPro" id="IPR005956">
    <property type="entry name" value="4OHPhenylPyrv_dOase"/>
</dbReference>
<reference evidence="7" key="1">
    <citation type="submission" date="2023-05" db="EMBL/GenBank/DDBJ databases">
        <title>Streptantibioticus silvisoli sp. nov., acidotolerant actinomycetes 1 from pine litter.</title>
        <authorList>
            <person name="Swiecimska M."/>
            <person name="Golinska P."/>
            <person name="Sangal V."/>
            <person name="Wachnowicz B."/>
            <person name="Goodfellow M."/>
        </authorList>
    </citation>
    <scope>NUCLEOTIDE SEQUENCE</scope>
    <source>
        <strain evidence="7">SL13</strain>
    </source>
</reference>
<protein>
    <submittedName>
        <fullName evidence="7">4-hydroxyphenylpyruvate dioxygenase</fullName>
        <ecNumber evidence="7">1.13.11.27</ecNumber>
    </submittedName>
</protein>
<evidence type="ECO:0000256" key="3">
    <source>
        <dbReference type="ARBA" id="ARBA00022737"/>
    </source>
</evidence>
<accession>A0AA90H4D0</accession>
<proteinExistence type="inferred from homology"/>
<keyword evidence="4 5" id="KW-0408">Iron</keyword>
<dbReference type="PANTHER" id="PTHR11959">
    <property type="entry name" value="4-HYDROXYPHENYLPYRUVATE DIOXYGENASE"/>
    <property type="match status" value="1"/>
</dbReference>